<name>A0A8H3M7V9_9GLOM</name>
<evidence type="ECO:0000313" key="1">
    <source>
        <dbReference type="EMBL" id="GET00780.1"/>
    </source>
</evidence>
<evidence type="ECO:0000313" key="2">
    <source>
        <dbReference type="Proteomes" id="UP000615446"/>
    </source>
</evidence>
<reference evidence="1" key="1">
    <citation type="submission" date="2019-10" db="EMBL/GenBank/DDBJ databases">
        <title>Conservation and host-specific expression of non-tandemly repeated heterogenous ribosome RNA gene in arbuscular mycorrhizal fungi.</title>
        <authorList>
            <person name="Maeda T."/>
            <person name="Kobayashi Y."/>
            <person name="Nakagawa T."/>
            <person name="Ezawa T."/>
            <person name="Yamaguchi K."/>
            <person name="Bino T."/>
            <person name="Nishimoto Y."/>
            <person name="Shigenobu S."/>
            <person name="Kawaguchi M."/>
        </authorList>
    </citation>
    <scope>NUCLEOTIDE SEQUENCE</scope>
    <source>
        <strain evidence="1">HR1</strain>
    </source>
</reference>
<evidence type="ECO:0008006" key="3">
    <source>
        <dbReference type="Google" id="ProtNLM"/>
    </source>
</evidence>
<sequence length="340" mass="38819">MSLPTSDTIANFVKALYLKKSASTNTNQNEEKTSQKKDKQKAIFVKQVDNTTDPTSRVPNLVILQLTVTSDLSSSSTLKPDAKSFTSKSKKVRIIESDLNATHIITGYHLNPRLRQYVCDILIYDIPAKWNNVELLEYLKIWGNIISVTVKKQKNYKTVRFRWFLATWSLQECKEREQFQTVVINPPDAMTASALFLKENLTNFINPLRIKAFKKVKNLNDQCKMIAYFEMWDDLQSRSHQQAQSNSTGKTNNKLSAFASKSLKKNRSSRSVATGFNHVLIRNLSKNSGKLSIRHKLNEKIKTKKTKKISGDGPSLPKKLSKKQLHAEIVKIKKVLLDFI</sequence>
<gene>
    <name evidence="1" type="ORF">RCL2_002722300</name>
</gene>
<protein>
    <recommendedName>
        <fullName evidence="3">RRM domain-containing protein</fullName>
    </recommendedName>
</protein>
<dbReference type="AlphaFoldDB" id="A0A8H3M7V9"/>
<dbReference type="Proteomes" id="UP000615446">
    <property type="component" value="Unassembled WGS sequence"/>
</dbReference>
<proteinExistence type="predicted"/>
<comment type="caution">
    <text evidence="1">The sequence shown here is derived from an EMBL/GenBank/DDBJ whole genome shotgun (WGS) entry which is preliminary data.</text>
</comment>
<organism evidence="1 2">
    <name type="scientific">Rhizophagus clarus</name>
    <dbReference type="NCBI Taxonomy" id="94130"/>
    <lineage>
        <taxon>Eukaryota</taxon>
        <taxon>Fungi</taxon>
        <taxon>Fungi incertae sedis</taxon>
        <taxon>Mucoromycota</taxon>
        <taxon>Glomeromycotina</taxon>
        <taxon>Glomeromycetes</taxon>
        <taxon>Glomerales</taxon>
        <taxon>Glomeraceae</taxon>
        <taxon>Rhizophagus</taxon>
    </lineage>
</organism>
<accession>A0A8H3M7V9</accession>
<dbReference type="EMBL" id="BLAL01000291">
    <property type="protein sequence ID" value="GET00780.1"/>
    <property type="molecule type" value="Genomic_DNA"/>
</dbReference>